<evidence type="ECO:0000256" key="1">
    <source>
        <dbReference type="ARBA" id="ARBA00008791"/>
    </source>
</evidence>
<feature type="domain" description="UspA" evidence="2">
    <location>
        <begin position="1"/>
        <end position="138"/>
    </location>
</feature>
<dbReference type="SUPFAM" id="SSF52402">
    <property type="entry name" value="Adenine nucleotide alpha hydrolases-like"/>
    <property type="match status" value="1"/>
</dbReference>
<dbReference type="InterPro" id="IPR006015">
    <property type="entry name" value="Universal_stress_UspA"/>
</dbReference>
<dbReference type="Proteomes" id="UP000236755">
    <property type="component" value="Unassembled WGS sequence"/>
</dbReference>
<keyword evidence="4" id="KW-1185">Reference proteome</keyword>
<evidence type="ECO:0000313" key="4">
    <source>
        <dbReference type="Proteomes" id="UP000236755"/>
    </source>
</evidence>
<dbReference type="CDD" id="cd00293">
    <property type="entry name" value="USP-like"/>
    <property type="match status" value="1"/>
</dbReference>
<dbReference type="EMBL" id="FNQT01000001">
    <property type="protein sequence ID" value="SDZ76147.1"/>
    <property type="molecule type" value="Genomic_DNA"/>
</dbReference>
<dbReference type="RefSeq" id="WP_092629832.1">
    <property type="nucleotide sequence ID" value="NZ_FNQT01000001.1"/>
</dbReference>
<dbReference type="OrthoDB" id="105697at2157"/>
<evidence type="ECO:0000313" key="3">
    <source>
        <dbReference type="EMBL" id="SDZ76147.1"/>
    </source>
</evidence>
<accession>A0A1H3VMW8</accession>
<dbReference type="AlphaFoldDB" id="A0A1H3VMW8"/>
<name>A0A1H3VMW8_9EURY</name>
<dbReference type="STRING" id="555874.SAMN04488065_0105"/>
<organism evidence="3 4">
    <name type="scientific">Haloplanus vescus</name>
    <dbReference type="NCBI Taxonomy" id="555874"/>
    <lineage>
        <taxon>Archaea</taxon>
        <taxon>Methanobacteriati</taxon>
        <taxon>Methanobacteriota</taxon>
        <taxon>Stenosarchaea group</taxon>
        <taxon>Halobacteria</taxon>
        <taxon>Halobacteriales</taxon>
        <taxon>Haloferacaceae</taxon>
        <taxon>Haloplanus</taxon>
    </lineage>
</organism>
<dbReference type="InterPro" id="IPR006016">
    <property type="entry name" value="UspA"/>
</dbReference>
<dbReference type="InterPro" id="IPR014729">
    <property type="entry name" value="Rossmann-like_a/b/a_fold"/>
</dbReference>
<reference evidence="3 4" key="1">
    <citation type="submission" date="2016-10" db="EMBL/GenBank/DDBJ databases">
        <authorList>
            <person name="de Groot N.N."/>
        </authorList>
    </citation>
    <scope>NUCLEOTIDE SEQUENCE [LARGE SCALE GENOMIC DNA]</scope>
    <source>
        <strain evidence="3 4">CGMCC 1.8712</strain>
    </source>
</reference>
<dbReference type="Gene3D" id="3.40.50.620">
    <property type="entry name" value="HUPs"/>
    <property type="match status" value="1"/>
</dbReference>
<dbReference type="Pfam" id="PF00582">
    <property type="entry name" value="Usp"/>
    <property type="match status" value="1"/>
</dbReference>
<proteinExistence type="inferred from homology"/>
<sequence length="145" mass="15320">MYDTIIHPTDGSACADQALEHAIELATMYDASLHLVYVVREPVTAPSPSLGTIISELEETGQEILDSRRATVEDAGVESVTTHVLDGSIEAELEALIAETGADLVVMGTHGRSGLNRYLVGSVAERVLRTSSVSVLAVGPDESDD</sequence>
<dbReference type="PANTHER" id="PTHR46268">
    <property type="entry name" value="STRESS RESPONSE PROTEIN NHAX"/>
    <property type="match status" value="1"/>
</dbReference>
<dbReference type="PIRSF" id="PIRSF006276">
    <property type="entry name" value="UspA"/>
    <property type="match status" value="1"/>
</dbReference>
<gene>
    <name evidence="3" type="ORF">SAMN04488065_0105</name>
</gene>
<dbReference type="PANTHER" id="PTHR46268:SF6">
    <property type="entry name" value="UNIVERSAL STRESS PROTEIN UP12"/>
    <property type="match status" value="1"/>
</dbReference>
<protein>
    <submittedName>
        <fullName evidence="3">Nucleotide-binding universal stress protein, UspA family</fullName>
    </submittedName>
</protein>
<comment type="similarity">
    <text evidence="1">Belongs to the universal stress protein A family.</text>
</comment>
<evidence type="ECO:0000259" key="2">
    <source>
        <dbReference type="Pfam" id="PF00582"/>
    </source>
</evidence>
<dbReference type="PRINTS" id="PR01438">
    <property type="entry name" value="UNVRSLSTRESS"/>
</dbReference>